<dbReference type="InterPro" id="IPR017850">
    <property type="entry name" value="Alkaline_phosphatase_core_sf"/>
</dbReference>
<dbReference type="Proteomes" id="UP000305778">
    <property type="component" value="Unassembled WGS sequence"/>
</dbReference>
<dbReference type="SUPFAM" id="SSF53649">
    <property type="entry name" value="Alkaline phosphatase-like"/>
    <property type="match status" value="1"/>
</dbReference>
<dbReference type="InterPro" id="IPR023116">
    <property type="entry name" value="Phosphonoacetate_hydro_insert"/>
</dbReference>
<reference evidence="1 2" key="1">
    <citation type="submission" date="2019-04" db="EMBL/GenBank/DDBJ databases">
        <title>Streptomyces oryziradicis sp. nov., a novel actinomycete isolated from rhizosphere soil of rice (Oryza sativa L.).</title>
        <authorList>
            <person name="Li C."/>
        </authorList>
    </citation>
    <scope>NUCLEOTIDE SEQUENCE [LARGE SCALE GENOMIC DNA]</scope>
    <source>
        <strain evidence="1 2">NEAU-C40</strain>
    </source>
</reference>
<keyword evidence="2" id="KW-1185">Reference proteome</keyword>
<accession>A0A4U0RU29</accession>
<dbReference type="PANTHER" id="PTHR10151:SF120">
    <property type="entry name" value="BIS(5'-ADENOSYL)-TRIPHOSPHATASE"/>
    <property type="match status" value="1"/>
</dbReference>
<dbReference type="PANTHER" id="PTHR10151">
    <property type="entry name" value="ECTONUCLEOTIDE PYROPHOSPHATASE/PHOSPHODIESTERASE"/>
    <property type="match status" value="1"/>
</dbReference>
<evidence type="ECO:0000313" key="1">
    <source>
        <dbReference type="EMBL" id="TJZ99619.1"/>
    </source>
</evidence>
<dbReference type="Gene3D" id="3.40.720.10">
    <property type="entry name" value="Alkaline Phosphatase, subunit A"/>
    <property type="match status" value="1"/>
</dbReference>
<comment type="caution">
    <text evidence="1">The sequence shown here is derived from an EMBL/GenBank/DDBJ whole genome shotgun (WGS) entry which is preliminary data.</text>
</comment>
<proteinExistence type="predicted"/>
<name>A0A4U0RU29_9ACTN</name>
<protein>
    <submittedName>
        <fullName evidence="1">Nucleotide pyrophosphatase</fullName>
    </submittedName>
</protein>
<dbReference type="Pfam" id="PF01663">
    <property type="entry name" value="Phosphodiest"/>
    <property type="match status" value="1"/>
</dbReference>
<dbReference type="InterPro" id="IPR002591">
    <property type="entry name" value="Phosphodiest/P_Trfase"/>
</dbReference>
<dbReference type="EMBL" id="SUMC01000100">
    <property type="protein sequence ID" value="TJZ99619.1"/>
    <property type="molecule type" value="Genomic_DNA"/>
</dbReference>
<dbReference type="AlphaFoldDB" id="A0A4U0RU29"/>
<gene>
    <name evidence="1" type="ORF">FCI23_44945</name>
</gene>
<sequence length="379" mass="41101">MTGNGNGIGSPRLIFMIDGLGSDYLDSGTTPFLSKLFTESGGEVVEGLWPTVTNVNNAAIACAAPPAVTGITGNSFLDPDTGVDRHMDAAHMLNAPTLLQTWAEAGRRVCLLSAKSKTLRLLGNGLDYLVTSEHAPSEVVDAVGAPPNIYSSEVNIWLLRCLAWLIAHRPDLDTFYVHTTDYPMHMWAPGEAGSNDHLRQLDAAIQAVVKTVPDAEVLLTADHGMNAKTRALDLGRILTARGVTEVSALSIEKDGYVGHHRDLGGSAWVWVDEAQRDRAAEILGSLDGVEQVLPRAEAAAKFLLDPTRMGDLAILADRRTVFGDLATETEELPPGYRSHGSAYEREVPLFRWNVRDTKALPGSPMNWHLLLPFNDDHAR</sequence>
<dbReference type="RefSeq" id="WP_136729822.1">
    <property type="nucleotide sequence ID" value="NZ_SUMC01000100.1"/>
</dbReference>
<organism evidence="1 2">
    <name type="scientific">Actinacidiphila oryziradicis</name>
    <dbReference type="NCBI Taxonomy" id="2571141"/>
    <lineage>
        <taxon>Bacteria</taxon>
        <taxon>Bacillati</taxon>
        <taxon>Actinomycetota</taxon>
        <taxon>Actinomycetes</taxon>
        <taxon>Kitasatosporales</taxon>
        <taxon>Streptomycetaceae</taxon>
        <taxon>Actinacidiphila</taxon>
    </lineage>
</organism>
<dbReference type="Gene3D" id="3.30.1360.110">
    <property type="entry name" value="Domain 2, Phosphonoacetate Hydrolase"/>
    <property type="match status" value="1"/>
</dbReference>
<dbReference type="GO" id="GO:0016787">
    <property type="term" value="F:hydrolase activity"/>
    <property type="evidence" value="ECO:0007669"/>
    <property type="project" value="UniProtKB-ARBA"/>
</dbReference>
<evidence type="ECO:0000313" key="2">
    <source>
        <dbReference type="Proteomes" id="UP000305778"/>
    </source>
</evidence>
<dbReference type="OrthoDB" id="3590172at2"/>